<protein>
    <submittedName>
        <fullName evidence="3">Flagellar basal body protein</fullName>
    </submittedName>
</protein>
<comment type="caution">
    <text evidence="3">The sequence shown here is derived from an EMBL/GenBank/DDBJ whole genome shotgun (WGS) entry which is preliminary data.</text>
</comment>
<keyword evidence="3" id="KW-0966">Cell projection</keyword>
<proteinExistence type="predicted"/>
<dbReference type="RefSeq" id="WP_374038530.1">
    <property type="nucleotide sequence ID" value="NZ_CP169082.1"/>
</dbReference>
<reference evidence="4" key="1">
    <citation type="journal article" date="2019" name="Int. J. Syst. Evol. Microbiol.">
        <title>The Global Catalogue of Microorganisms (GCM) 10K type strain sequencing project: providing services to taxonomists for standard genome sequencing and annotation.</title>
        <authorList>
            <consortium name="The Broad Institute Genomics Platform"/>
            <consortium name="The Broad Institute Genome Sequencing Center for Infectious Disease"/>
            <person name="Wu L."/>
            <person name="Ma J."/>
        </authorList>
    </citation>
    <scope>NUCLEOTIDE SEQUENCE [LARGE SCALE GENOMIC DNA]</scope>
    <source>
        <strain evidence="4">JCM 12125</strain>
    </source>
</reference>
<dbReference type="EMBL" id="JBHSLF010000002">
    <property type="protein sequence ID" value="MFC5342606.1"/>
    <property type="molecule type" value="Genomic_DNA"/>
</dbReference>
<evidence type="ECO:0000313" key="4">
    <source>
        <dbReference type="Proteomes" id="UP001596152"/>
    </source>
</evidence>
<accession>A0ABW0FMI1</accession>
<evidence type="ECO:0000256" key="1">
    <source>
        <dbReference type="ARBA" id="ARBA00004117"/>
    </source>
</evidence>
<evidence type="ECO:0000313" key="3">
    <source>
        <dbReference type="EMBL" id="MFC5342606.1"/>
    </source>
</evidence>
<keyword evidence="4" id="KW-1185">Reference proteome</keyword>
<name>A0ABW0FMI1_9CAUL</name>
<keyword evidence="3" id="KW-0282">Flagellum</keyword>
<dbReference type="Proteomes" id="UP001596152">
    <property type="component" value="Unassembled WGS sequence"/>
</dbReference>
<comment type="subcellular location">
    <subcellularLocation>
        <location evidence="1">Bacterial flagellum basal body</location>
    </subcellularLocation>
</comment>
<feature type="domain" description="Flagellar basal body rod protein N-terminal" evidence="2">
    <location>
        <begin position="16"/>
        <end position="38"/>
    </location>
</feature>
<keyword evidence="3" id="KW-0969">Cilium</keyword>
<sequence>MGVADISLLSQIKGRLTWLDARQSVVAQNVANSDTPGYVARDLRAPTDFAAALRDGGGLRMVQTSAAHMPIGGPNGAPLARFISEKAPDSETTLDGNSVVVEEQMLKMAESRGDYDAAIGLYTKSMAMITLAAKVPGR</sequence>
<dbReference type="InterPro" id="IPR001444">
    <property type="entry name" value="Flag_bb_rod_N"/>
</dbReference>
<dbReference type="Pfam" id="PF00460">
    <property type="entry name" value="Flg_bb_rod"/>
    <property type="match status" value="1"/>
</dbReference>
<gene>
    <name evidence="3" type="ORF">ACFPIE_01695</name>
</gene>
<organism evidence="3 4">
    <name type="scientific">Brevundimonas staleyi</name>
    <dbReference type="NCBI Taxonomy" id="74326"/>
    <lineage>
        <taxon>Bacteria</taxon>
        <taxon>Pseudomonadati</taxon>
        <taxon>Pseudomonadota</taxon>
        <taxon>Alphaproteobacteria</taxon>
        <taxon>Caulobacterales</taxon>
        <taxon>Caulobacteraceae</taxon>
        <taxon>Brevundimonas</taxon>
    </lineage>
</organism>
<evidence type="ECO:0000259" key="2">
    <source>
        <dbReference type="Pfam" id="PF00460"/>
    </source>
</evidence>